<evidence type="ECO:0000313" key="3">
    <source>
        <dbReference type="Proteomes" id="UP001150879"/>
    </source>
</evidence>
<sequence>MRAVQIEGDVSCPRIVTNNNMDTPTPRNDEVLVRVHAAGITGDEILWPEPYACASHIPGHDISGVVSATGPQYRGPLKIGQNVFALLHADRGQGQADYVICLPNEVAPKPESLSHGKAAALPIPLLTAWEAIESHANIKPGMRVLVTGASGAVGMMTVQLARQLAGAHVVALSSSRHHEMLRRLGAHEVLDYKTPDWKNQITAVDCVFDMVGGDILAQTWETVKDDGTIITVGDPAPAWAFGRGVATEAVDRPHVRYFHFIVSPNAENMAKASDMIDSGRLEPLAVRSFHFSEAVGAWEYARQRNRGNKAVIEFVGGSSA</sequence>
<evidence type="ECO:0000259" key="1">
    <source>
        <dbReference type="SMART" id="SM00829"/>
    </source>
</evidence>
<dbReference type="AlphaFoldDB" id="A0A9W9MEY9"/>
<dbReference type="InterPro" id="IPR052585">
    <property type="entry name" value="Lipid_raft_assoc_Zn_ADH"/>
</dbReference>
<dbReference type="SMART" id="SM00829">
    <property type="entry name" value="PKS_ER"/>
    <property type="match status" value="1"/>
</dbReference>
<dbReference type="Proteomes" id="UP001150879">
    <property type="component" value="Unassembled WGS sequence"/>
</dbReference>
<dbReference type="InterPro" id="IPR011032">
    <property type="entry name" value="GroES-like_sf"/>
</dbReference>
<evidence type="ECO:0000313" key="2">
    <source>
        <dbReference type="EMBL" id="KAJ5199329.1"/>
    </source>
</evidence>
<dbReference type="InterPro" id="IPR036291">
    <property type="entry name" value="NAD(P)-bd_dom_sf"/>
</dbReference>
<gene>
    <name evidence="2" type="ORF">N7472_004533</name>
</gene>
<dbReference type="SUPFAM" id="SSF50129">
    <property type="entry name" value="GroES-like"/>
    <property type="match status" value="1"/>
</dbReference>
<dbReference type="GO" id="GO:0016491">
    <property type="term" value="F:oxidoreductase activity"/>
    <property type="evidence" value="ECO:0007669"/>
    <property type="project" value="InterPro"/>
</dbReference>
<accession>A0A9W9MEY9</accession>
<dbReference type="Pfam" id="PF08240">
    <property type="entry name" value="ADH_N"/>
    <property type="match status" value="1"/>
</dbReference>
<feature type="domain" description="Enoyl reductase (ER)" evidence="1">
    <location>
        <begin position="8"/>
        <end position="312"/>
    </location>
</feature>
<proteinExistence type="predicted"/>
<dbReference type="CDD" id="cd05289">
    <property type="entry name" value="MDR_like_2"/>
    <property type="match status" value="1"/>
</dbReference>
<reference evidence="2" key="1">
    <citation type="submission" date="2022-11" db="EMBL/GenBank/DDBJ databases">
        <authorList>
            <person name="Petersen C."/>
        </authorList>
    </citation>
    <scope>NUCLEOTIDE SEQUENCE</scope>
    <source>
        <strain evidence="2">IBT 16849</strain>
    </source>
</reference>
<reference evidence="2" key="2">
    <citation type="journal article" date="2023" name="IMA Fungus">
        <title>Comparative genomic study of the Penicillium genus elucidates a diverse pangenome and 15 lateral gene transfer events.</title>
        <authorList>
            <person name="Petersen C."/>
            <person name="Sorensen T."/>
            <person name="Nielsen M.R."/>
            <person name="Sondergaard T.E."/>
            <person name="Sorensen J.L."/>
            <person name="Fitzpatrick D.A."/>
            <person name="Frisvad J.C."/>
            <person name="Nielsen K.L."/>
        </authorList>
    </citation>
    <scope>NUCLEOTIDE SEQUENCE</scope>
    <source>
        <strain evidence="2">IBT 16849</strain>
    </source>
</reference>
<name>A0A9W9MEY9_9EURO</name>
<dbReference type="EMBL" id="JAPQKP010000003">
    <property type="protein sequence ID" value="KAJ5199329.1"/>
    <property type="molecule type" value="Genomic_DNA"/>
</dbReference>
<dbReference type="InterPro" id="IPR020843">
    <property type="entry name" value="ER"/>
</dbReference>
<comment type="caution">
    <text evidence="2">The sequence shown here is derived from an EMBL/GenBank/DDBJ whole genome shotgun (WGS) entry which is preliminary data.</text>
</comment>
<dbReference type="PANTHER" id="PTHR43482">
    <property type="entry name" value="PROTEIN AST1-RELATED"/>
    <property type="match status" value="1"/>
</dbReference>
<dbReference type="Gene3D" id="3.90.180.10">
    <property type="entry name" value="Medium-chain alcohol dehydrogenases, catalytic domain"/>
    <property type="match status" value="1"/>
</dbReference>
<protein>
    <submittedName>
        <fullName evidence="2">Polyketide synthase enoylreductase</fullName>
    </submittedName>
</protein>
<dbReference type="PANTHER" id="PTHR43482:SF4">
    <property type="entry name" value="ALCOHOL DEHYDROGENASE, PUTATIVE (AFU_ORTHOLOGUE AFUA_7G06260)-RELATED"/>
    <property type="match status" value="1"/>
</dbReference>
<keyword evidence="3" id="KW-1185">Reference proteome</keyword>
<dbReference type="SUPFAM" id="SSF51735">
    <property type="entry name" value="NAD(P)-binding Rossmann-fold domains"/>
    <property type="match status" value="1"/>
</dbReference>
<dbReference type="Pfam" id="PF13602">
    <property type="entry name" value="ADH_zinc_N_2"/>
    <property type="match status" value="1"/>
</dbReference>
<dbReference type="Gene3D" id="3.40.50.720">
    <property type="entry name" value="NAD(P)-binding Rossmann-like Domain"/>
    <property type="match status" value="1"/>
</dbReference>
<dbReference type="InterPro" id="IPR013154">
    <property type="entry name" value="ADH-like_N"/>
</dbReference>
<organism evidence="2 3">
    <name type="scientific">Penicillium cf. griseofulvum</name>
    <dbReference type="NCBI Taxonomy" id="2972120"/>
    <lineage>
        <taxon>Eukaryota</taxon>
        <taxon>Fungi</taxon>
        <taxon>Dikarya</taxon>
        <taxon>Ascomycota</taxon>
        <taxon>Pezizomycotina</taxon>
        <taxon>Eurotiomycetes</taxon>
        <taxon>Eurotiomycetidae</taxon>
        <taxon>Eurotiales</taxon>
        <taxon>Aspergillaceae</taxon>
        <taxon>Penicillium</taxon>
    </lineage>
</organism>